<sequence length="69" mass="7605">MGWCRACEAQHGGDVDVGMGVGIGVVPRFPRQNLPGRYRMWDWDCELGENEKSPLEEIQGAWLTGEVGG</sequence>
<organism evidence="1 2">
    <name type="scientific">Ferrimonas gelatinilytica</name>
    <dbReference type="NCBI Taxonomy" id="1255257"/>
    <lineage>
        <taxon>Bacteria</taxon>
        <taxon>Pseudomonadati</taxon>
        <taxon>Pseudomonadota</taxon>
        <taxon>Gammaproteobacteria</taxon>
        <taxon>Alteromonadales</taxon>
        <taxon>Ferrimonadaceae</taxon>
        <taxon>Ferrimonas</taxon>
    </lineage>
</organism>
<comment type="caution">
    <text evidence="1">The sequence shown here is derived from an EMBL/GenBank/DDBJ whole genome shotgun (WGS) entry which is preliminary data.</text>
</comment>
<protein>
    <submittedName>
        <fullName evidence="1">Uncharacterized protein</fullName>
    </submittedName>
</protein>
<evidence type="ECO:0000313" key="2">
    <source>
        <dbReference type="Proteomes" id="UP001501600"/>
    </source>
</evidence>
<dbReference type="Proteomes" id="UP001501600">
    <property type="component" value="Unassembled WGS sequence"/>
</dbReference>
<evidence type="ECO:0000313" key="1">
    <source>
        <dbReference type="EMBL" id="GAA5186390.1"/>
    </source>
</evidence>
<keyword evidence="2" id="KW-1185">Reference proteome</keyword>
<name>A0ABP9RSM4_9GAMM</name>
<reference evidence="2" key="1">
    <citation type="journal article" date="2019" name="Int. J. Syst. Evol. Microbiol.">
        <title>The Global Catalogue of Microorganisms (GCM) 10K type strain sequencing project: providing services to taxonomists for standard genome sequencing and annotation.</title>
        <authorList>
            <consortium name="The Broad Institute Genomics Platform"/>
            <consortium name="The Broad Institute Genome Sequencing Center for Infectious Disease"/>
            <person name="Wu L."/>
            <person name="Ma J."/>
        </authorList>
    </citation>
    <scope>NUCLEOTIDE SEQUENCE [LARGE SCALE GENOMIC DNA]</scope>
    <source>
        <strain evidence="2">JCM 18720</strain>
    </source>
</reference>
<dbReference type="EMBL" id="BAABLF010000001">
    <property type="protein sequence ID" value="GAA5186390.1"/>
    <property type="molecule type" value="Genomic_DNA"/>
</dbReference>
<proteinExistence type="predicted"/>
<accession>A0ABP9RSM4</accession>
<gene>
    <name evidence="1" type="ORF">GCM10025772_01810</name>
</gene>